<protein>
    <submittedName>
        <fullName evidence="8">Tyrosine-type recombinase/integrase</fullName>
    </submittedName>
</protein>
<dbReference type="EMBL" id="JAEILT010000004">
    <property type="protein sequence ID" value="MBJ2135557.1"/>
    <property type="molecule type" value="Genomic_DNA"/>
</dbReference>
<reference evidence="8 9" key="1">
    <citation type="submission" date="2020-12" db="EMBL/GenBank/DDBJ databases">
        <title>Draft genome sequences of nine environmental bacterial isolates colonizing plastic.</title>
        <authorList>
            <person name="Borre I."/>
            <person name="Sonnenschein E.C."/>
        </authorList>
    </citation>
    <scope>NUCLEOTIDE SEQUENCE [LARGE SCALE GENOMIC DNA]</scope>
    <source>
        <strain evidence="8 9">IB30</strain>
    </source>
</reference>
<evidence type="ECO:0000256" key="5">
    <source>
        <dbReference type="PROSITE-ProRule" id="PRU01248"/>
    </source>
</evidence>
<evidence type="ECO:0000313" key="9">
    <source>
        <dbReference type="Proteomes" id="UP000649232"/>
    </source>
</evidence>
<keyword evidence="1" id="KW-0159">Chromosome partition</keyword>
<dbReference type="InterPro" id="IPR002104">
    <property type="entry name" value="Integrase_catalytic"/>
</dbReference>
<dbReference type="RefSeq" id="WP_198823717.1">
    <property type="nucleotide sequence ID" value="NZ_JAEILT010000004.1"/>
</dbReference>
<dbReference type="SUPFAM" id="SSF47823">
    <property type="entry name" value="lambda integrase-like, N-terminal domain"/>
    <property type="match status" value="1"/>
</dbReference>
<dbReference type="PROSITE" id="PS51900">
    <property type="entry name" value="CB"/>
    <property type="match status" value="1"/>
</dbReference>
<dbReference type="InterPro" id="IPR004107">
    <property type="entry name" value="Integrase_SAM-like_N"/>
</dbReference>
<gene>
    <name evidence="8" type="ORF">JEU11_03745</name>
</gene>
<dbReference type="Pfam" id="PF00589">
    <property type="entry name" value="Phage_integrase"/>
    <property type="match status" value="1"/>
</dbReference>
<evidence type="ECO:0000259" key="6">
    <source>
        <dbReference type="PROSITE" id="PS51898"/>
    </source>
</evidence>
<dbReference type="PANTHER" id="PTHR30349:SF81">
    <property type="entry name" value="TYROSINE RECOMBINASE XERC"/>
    <property type="match status" value="1"/>
</dbReference>
<name>A0ABS0WAR6_9ALTE</name>
<keyword evidence="4" id="KW-0233">DNA recombination</keyword>
<proteinExistence type="predicted"/>
<dbReference type="Gene3D" id="1.10.150.130">
    <property type="match status" value="1"/>
</dbReference>
<keyword evidence="3 5" id="KW-0238">DNA-binding</keyword>
<evidence type="ECO:0000259" key="7">
    <source>
        <dbReference type="PROSITE" id="PS51900"/>
    </source>
</evidence>
<dbReference type="SUPFAM" id="SSF56349">
    <property type="entry name" value="DNA breaking-rejoining enzymes"/>
    <property type="match status" value="1"/>
</dbReference>
<dbReference type="InterPro" id="IPR044068">
    <property type="entry name" value="CB"/>
</dbReference>
<evidence type="ECO:0000256" key="1">
    <source>
        <dbReference type="ARBA" id="ARBA00022829"/>
    </source>
</evidence>
<sequence>MAVPEFVSQLKYSTRVLDFYCVIDDAGYPIFAPSMFLFHLAKNNFAQRTIKGYAYDLASFFTALNSTGKVVNLLGTNFRDVDDPKMTAYLDGILKKQMELADATIERHIATLTSFYKFSYTYGLISEEKSFTFKYGEEEVKMSVMQGITTKLHETYMNEATFKDVVLSNAPNTSSFLNERNKLALMLGYHAGFRTEELVMKGNLDVSKLRKLLPKEKNRVPRAITLEIKGKGNKMRGAQITVEVTTAIYDFLWGRAKHIKTNLMSSKKGIPLTNTEMGTQLFRKCINNYKANTHLSKDDIEVWDSRTFHTLRKCYATNSVMYCIRKGIDSRVFVTQWMGHDDPKTTEIYIFYDAVLNSRIGVTKDLSLQDTVFGQLYKNKYNKTGAKAKELS</sequence>
<evidence type="ECO:0000256" key="4">
    <source>
        <dbReference type="ARBA" id="ARBA00023172"/>
    </source>
</evidence>
<dbReference type="Gene3D" id="1.10.443.10">
    <property type="entry name" value="Intergrase catalytic core"/>
    <property type="match status" value="1"/>
</dbReference>
<organism evidence="8 9">
    <name type="scientific">Paraglaciecola chathamensis</name>
    <dbReference type="NCBI Taxonomy" id="368405"/>
    <lineage>
        <taxon>Bacteria</taxon>
        <taxon>Pseudomonadati</taxon>
        <taxon>Pseudomonadota</taxon>
        <taxon>Gammaproteobacteria</taxon>
        <taxon>Alteromonadales</taxon>
        <taxon>Alteromonadaceae</taxon>
        <taxon>Paraglaciecola</taxon>
    </lineage>
</organism>
<evidence type="ECO:0000256" key="2">
    <source>
        <dbReference type="ARBA" id="ARBA00022908"/>
    </source>
</evidence>
<dbReference type="InterPro" id="IPR011010">
    <property type="entry name" value="DNA_brk_join_enz"/>
</dbReference>
<keyword evidence="2" id="KW-0229">DNA integration</keyword>
<dbReference type="InterPro" id="IPR013762">
    <property type="entry name" value="Integrase-like_cat_sf"/>
</dbReference>
<dbReference type="PANTHER" id="PTHR30349">
    <property type="entry name" value="PHAGE INTEGRASE-RELATED"/>
    <property type="match status" value="1"/>
</dbReference>
<dbReference type="CDD" id="cd00397">
    <property type="entry name" value="DNA_BRE_C"/>
    <property type="match status" value="1"/>
</dbReference>
<feature type="domain" description="Core-binding (CB)" evidence="7">
    <location>
        <begin position="27"/>
        <end position="120"/>
    </location>
</feature>
<dbReference type="Pfam" id="PF02899">
    <property type="entry name" value="Phage_int_SAM_1"/>
    <property type="match status" value="1"/>
</dbReference>
<comment type="caution">
    <text evidence="8">The sequence shown here is derived from an EMBL/GenBank/DDBJ whole genome shotgun (WGS) entry which is preliminary data.</text>
</comment>
<dbReference type="PROSITE" id="PS51898">
    <property type="entry name" value="TYR_RECOMBINASE"/>
    <property type="match status" value="1"/>
</dbReference>
<accession>A0ABS0WAR6</accession>
<evidence type="ECO:0000313" key="8">
    <source>
        <dbReference type="EMBL" id="MBJ2135557.1"/>
    </source>
</evidence>
<dbReference type="InterPro" id="IPR010998">
    <property type="entry name" value="Integrase_recombinase_N"/>
</dbReference>
<dbReference type="Proteomes" id="UP000649232">
    <property type="component" value="Unassembled WGS sequence"/>
</dbReference>
<dbReference type="InterPro" id="IPR050090">
    <property type="entry name" value="Tyrosine_recombinase_XerCD"/>
</dbReference>
<evidence type="ECO:0000256" key="3">
    <source>
        <dbReference type="ARBA" id="ARBA00023125"/>
    </source>
</evidence>
<feature type="domain" description="Tyr recombinase" evidence="6">
    <location>
        <begin position="152"/>
        <end position="365"/>
    </location>
</feature>